<dbReference type="Proteomes" id="UP000069705">
    <property type="component" value="Unassembled WGS sequence"/>
</dbReference>
<protein>
    <recommendedName>
        <fullName evidence="4">Phage portal protein</fullName>
    </recommendedName>
</protein>
<dbReference type="AlphaFoldDB" id="A0A117IF03"/>
<accession>A0A117IF03</accession>
<comment type="caution">
    <text evidence="2">The sequence shown here is derived from an EMBL/GenBank/DDBJ whole genome shotgun (WGS) entry which is preliminary data.</text>
</comment>
<dbReference type="InterPro" id="IPR021145">
    <property type="entry name" value="Portal_protein_SPP1_Gp6-like"/>
</dbReference>
<reference evidence="3" key="2">
    <citation type="submission" date="2016-02" db="EMBL/GenBank/DDBJ databases">
        <title>Draft genome sequence of five rapidly growing Mycobacterium species.</title>
        <authorList>
            <person name="Katahira K."/>
            <person name="Gotou Y."/>
            <person name="Iida K."/>
            <person name="Ogura Y."/>
            <person name="Hayashi T."/>
        </authorList>
    </citation>
    <scope>NUCLEOTIDE SEQUENCE [LARGE SCALE GENOMIC DNA]</scope>
    <source>
        <strain evidence="3">JCM6368</strain>
    </source>
</reference>
<sequence>MAVLSPSQWFDRLQARFFAPTAERWQDEADRPFDPKPRNQQLDLLWSYYKGDAPLPQVAYEFQDIFRDLLRKARCNYAEMCVTAVVDRMDLLAVSTDVDSTANGDDRAAEIMEDTGFAAQLKDLLAYYCAMGEAYAMVVPTADGPTIHAIDPRRCVGIADPNNPTRLRAVLLRSYDVEEDEEIAHLFLPGEKWTLQRDGSEWKRLSDKPEEINGLDELGGIPIVRFLNKLGLGEYESHVDVLDRIIDTTLTRLVMTKFQAFKQRGVSGDEDEEDEYDTEEPTIEDGNQPTKQAKNWDEVFKAGPGAVWKVPAGWQFWEGNQADLGPLLQAKRDDVKEFAAVTHTPLYLITPDDANGSAAGAGLLREALTCKVRDRRARVTPSLKLLWRIVFAMAGDTTRGKKIKLHWGPIEFNSLAEKGSASAQATGVLSRRRILSEVWEMEPQDIEDNEIELAAQAMLDGVQQPPPPQSAGTAPATEASQVTPVGAVA</sequence>
<dbReference type="Pfam" id="PF05133">
    <property type="entry name" value="SPP1_portal"/>
    <property type="match status" value="1"/>
</dbReference>
<proteinExistence type="predicted"/>
<evidence type="ECO:0000256" key="1">
    <source>
        <dbReference type="SAM" id="MobiDB-lite"/>
    </source>
</evidence>
<evidence type="ECO:0008006" key="4">
    <source>
        <dbReference type="Google" id="ProtNLM"/>
    </source>
</evidence>
<reference evidence="2 3" key="1">
    <citation type="journal article" date="2016" name="Genome Announc.">
        <title>Draft Genome Sequences of Five Rapidly Growing Mycobacterium Species, M. thermoresistibile, M. fortuitum subsp. acetamidolyticum, M. canariasense, M. brisbanense, and M. novocastrense.</title>
        <authorList>
            <person name="Katahira K."/>
            <person name="Ogura Y."/>
            <person name="Gotoh Y."/>
            <person name="Hayashi T."/>
        </authorList>
    </citation>
    <scope>NUCLEOTIDE SEQUENCE [LARGE SCALE GENOMIC DNA]</scope>
    <source>
        <strain evidence="2 3">JCM6368</strain>
    </source>
</reference>
<organism evidence="2 3">
    <name type="scientific">Mycolicibacterium fortuitum subsp. acetamidolyticum</name>
    <dbReference type="NCBI Taxonomy" id="144550"/>
    <lineage>
        <taxon>Bacteria</taxon>
        <taxon>Bacillati</taxon>
        <taxon>Actinomycetota</taxon>
        <taxon>Actinomycetes</taxon>
        <taxon>Mycobacteriales</taxon>
        <taxon>Mycobacteriaceae</taxon>
        <taxon>Mycolicibacterium</taxon>
    </lineage>
</organism>
<feature type="compositionally biased region" description="Acidic residues" evidence="1">
    <location>
        <begin position="268"/>
        <end position="283"/>
    </location>
</feature>
<evidence type="ECO:0000313" key="3">
    <source>
        <dbReference type="Proteomes" id="UP000069705"/>
    </source>
</evidence>
<dbReference type="EMBL" id="BCSZ01000033">
    <property type="protein sequence ID" value="GAT03488.1"/>
    <property type="molecule type" value="Genomic_DNA"/>
</dbReference>
<gene>
    <name evidence="2" type="ORF">RMCFA_3600</name>
</gene>
<name>A0A117IF03_MYCFO</name>
<feature type="region of interest" description="Disordered" evidence="1">
    <location>
        <begin position="461"/>
        <end position="489"/>
    </location>
</feature>
<feature type="region of interest" description="Disordered" evidence="1">
    <location>
        <begin position="265"/>
        <end position="290"/>
    </location>
</feature>
<evidence type="ECO:0000313" key="2">
    <source>
        <dbReference type="EMBL" id="GAT03488.1"/>
    </source>
</evidence>
<dbReference type="RefSeq" id="WP_061264169.1">
    <property type="nucleotide sequence ID" value="NZ_BCSZ01000033.1"/>
</dbReference>